<evidence type="ECO:0000313" key="1">
    <source>
        <dbReference type="EMBL" id="KAF3609227.1"/>
    </source>
</evidence>
<accession>A0ABQ7F127</accession>
<name>A0ABQ7F127_BRACR</name>
<sequence length="100" mass="11418">MIQIFGPNNLKEKKESKILKFLGLCGIHSREPGTVVFLSAIEIRGGVSWSEEAFEERAVKSGSEGNEVVSVTFSRPRIVNQRRRKIEIFVDRRRRGVRGF</sequence>
<comment type="caution">
    <text evidence="1">The sequence shown here is derived from an EMBL/GenBank/DDBJ whole genome shotgun (WGS) entry which is preliminary data.</text>
</comment>
<evidence type="ECO:0000313" key="2">
    <source>
        <dbReference type="Proteomes" id="UP000266723"/>
    </source>
</evidence>
<dbReference type="EMBL" id="QGKV02000297">
    <property type="protein sequence ID" value="KAF3609227.1"/>
    <property type="molecule type" value="Genomic_DNA"/>
</dbReference>
<dbReference type="Proteomes" id="UP000266723">
    <property type="component" value="Unassembled WGS sequence"/>
</dbReference>
<proteinExistence type="predicted"/>
<reference evidence="1 2" key="1">
    <citation type="journal article" date="2020" name="BMC Genomics">
        <title>Intraspecific diversification of the crop wild relative Brassica cretica Lam. using demographic model selection.</title>
        <authorList>
            <person name="Kioukis A."/>
            <person name="Michalopoulou V.A."/>
            <person name="Briers L."/>
            <person name="Pirintsos S."/>
            <person name="Studholme D.J."/>
            <person name="Pavlidis P."/>
            <person name="Sarris P.F."/>
        </authorList>
    </citation>
    <scope>NUCLEOTIDE SEQUENCE [LARGE SCALE GENOMIC DNA]</scope>
    <source>
        <strain evidence="2">cv. PFS-1207/04</strain>
    </source>
</reference>
<organism evidence="1 2">
    <name type="scientific">Brassica cretica</name>
    <name type="common">Mustard</name>
    <dbReference type="NCBI Taxonomy" id="69181"/>
    <lineage>
        <taxon>Eukaryota</taxon>
        <taxon>Viridiplantae</taxon>
        <taxon>Streptophyta</taxon>
        <taxon>Embryophyta</taxon>
        <taxon>Tracheophyta</taxon>
        <taxon>Spermatophyta</taxon>
        <taxon>Magnoliopsida</taxon>
        <taxon>eudicotyledons</taxon>
        <taxon>Gunneridae</taxon>
        <taxon>Pentapetalae</taxon>
        <taxon>rosids</taxon>
        <taxon>malvids</taxon>
        <taxon>Brassicales</taxon>
        <taxon>Brassicaceae</taxon>
        <taxon>Brassiceae</taxon>
        <taxon>Brassica</taxon>
    </lineage>
</organism>
<protein>
    <submittedName>
        <fullName evidence="1">Uncharacterized protein</fullName>
    </submittedName>
</protein>
<keyword evidence="2" id="KW-1185">Reference proteome</keyword>
<gene>
    <name evidence="1" type="ORF">DY000_02044986</name>
</gene>